<dbReference type="AlphaFoldDB" id="A0A974GXD0"/>
<sequence length="263" mass="28934">MNITVCIKQVPSTSEVEIDEKTGNLKRDGVDSKINPYDLYAIEEAIRLKERTQSTVNVMTMGPNQAVSILKEAYTMGADNGYLITDRKCAGSDVLATSKALSEGIKKIGETDLIICGKQTTDGDTAQVGAAIAELLDIPHTNNVLKIIEINNDFIIVDVDMPTMIQTIKIKLPCLISVEKDLNQPRLPSYRLKKATKDRDIVTLGVEDFEDTDEQKYGSNGSPTRVVKIFPPVANDSTEIWKGSSEELSTRIAEKISELKILS</sequence>
<dbReference type="InterPro" id="IPR014729">
    <property type="entry name" value="Rossmann-like_a/b/a_fold"/>
</dbReference>
<evidence type="ECO:0000313" key="4">
    <source>
        <dbReference type="Proteomes" id="UP000611629"/>
    </source>
</evidence>
<dbReference type="InterPro" id="IPR012255">
    <property type="entry name" value="ETF_b"/>
</dbReference>
<keyword evidence="4" id="KW-1185">Reference proteome</keyword>
<dbReference type="InterPro" id="IPR014730">
    <property type="entry name" value="ETF_a/b_N"/>
</dbReference>
<comment type="caution">
    <text evidence="3">The sequence shown here is derived from an EMBL/GenBank/DDBJ whole genome shotgun (WGS) entry which is preliminary data.</text>
</comment>
<dbReference type="InterPro" id="IPR033948">
    <property type="entry name" value="ETF_beta_N"/>
</dbReference>
<gene>
    <name evidence="3" type="ORF">HZF24_13110</name>
</gene>
<evidence type="ECO:0000313" key="3">
    <source>
        <dbReference type="EMBL" id="NYB75081.1"/>
    </source>
</evidence>
<dbReference type="SMART" id="SM00893">
    <property type="entry name" value="ETF"/>
    <property type="match status" value="1"/>
</dbReference>
<dbReference type="PANTHER" id="PTHR21294:SF17">
    <property type="entry name" value="PROTEIN FIXA"/>
    <property type="match status" value="1"/>
</dbReference>
<dbReference type="PANTHER" id="PTHR21294">
    <property type="entry name" value="ELECTRON TRANSFER FLAVOPROTEIN BETA-SUBUNIT"/>
    <property type="match status" value="1"/>
</dbReference>
<protein>
    <recommendedName>
        <fullName evidence="1">Electron transfer flavoprotein small subunit</fullName>
    </recommendedName>
</protein>
<reference evidence="3" key="1">
    <citation type="submission" date="2020-07" db="EMBL/GenBank/DDBJ databases">
        <title>Genomic analysis of a strain of Sedimentibacter Hydroxybenzoicus DSM7310.</title>
        <authorList>
            <person name="Ma S."/>
        </authorList>
    </citation>
    <scope>NUCLEOTIDE SEQUENCE</scope>
    <source>
        <strain evidence="3">DSM 7310</strain>
    </source>
</reference>
<dbReference type="GO" id="GO:0009055">
    <property type="term" value="F:electron transfer activity"/>
    <property type="evidence" value="ECO:0007669"/>
    <property type="project" value="InterPro"/>
</dbReference>
<dbReference type="RefSeq" id="WP_179238788.1">
    <property type="nucleotide sequence ID" value="NZ_JACBNQ010000017.1"/>
</dbReference>
<proteinExistence type="predicted"/>
<feature type="domain" description="Electron transfer flavoprotein alpha/beta-subunit N-terminal" evidence="2">
    <location>
        <begin position="22"/>
        <end position="213"/>
    </location>
</feature>
<name>A0A974GXD0_SEDHY</name>
<organism evidence="3 4">
    <name type="scientific">Sedimentibacter hydroxybenzoicus DSM 7310</name>
    <dbReference type="NCBI Taxonomy" id="1123245"/>
    <lineage>
        <taxon>Bacteria</taxon>
        <taxon>Bacillati</taxon>
        <taxon>Bacillota</taxon>
        <taxon>Tissierellia</taxon>
        <taxon>Sedimentibacter</taxon>
    </lineage>
</organism>
<evidence type="ECO:0000259" key="2">
    <source>
        <dbReference type="SMART" id="SM00893"/>
    </source>
</evidence>
<dbReference type="Pfam" id="PF01012">
    <property type="entry name" value="ETF"/>
    <property type="match status" value="1"/>
</dbReference>
<dbReference type="SUPFAM" id="SSF52402">
    <property type="entry name" value="Adenine nucleotide alpha hydrolases-like"/>
    <property type="match status" value="1"/>
</dbReference>
<dbReference type="PIRSF" id="PIRSF000090">
    <property type="entry name" value="Beta-ETF"/>
    <property type="match status" value="1"/>
</dbReference>
<dbReference type="Gene3D" id="3.40.50.620">
    <property type="entry name" value="HUPs"/>
    <property type="match status" value="1"/>
</dbReference>
<dbReference type="EMBL" id="JACBNQ010000017">
    <property type="protein sequence ID" value="NYB75081.1"/>
    <property type="molecule type" value="Genomic_DNA"/>
</dbReference>
<dbReference type="CDD" id="cd01714">
    <property type="entry name" value="ETF_beta"/>
    <property type="match status" value="1"/>
</dbReference>
<evidence type="ECO:0000256" key="1">
    <source>
        <dbReference type="ARBA" id="ARBA00042002"/>
    </source>
</evidence>
<dbReference type="Proteomes" id="UP000611629">
    <property type="component" value="Unassembled WGS sequence"/>
</dbReference>
<accession>A0A974GXD0</accession>